<feature type="region of interest" description="Disordered" evidence="1">
    <location>
        <begin position="399"/>
        <end position="421"/>
    </location>
</feature>
<protein>
    <submittedName>
        <fullName evidence="3">CsgG/HfaB family protein</fullName>
    </submittedName>
</protein>
<evidence type="ECO:0000256" key="2">
    <source>
        <dbReference type="SAM" id="SignalP"/>
    </source>
</evidence>
<sequence>MRILSLTGLLLCIALAPLHAGAAAEQVDITTTGEGPSYAAALNNALVDAIGQVNGKMMTSTKVSLTVSVSEVRNDDADYYASEGYQSQVREQTQGAIAGYRILDASETHGGWRVEVQTTVARFQASPSASRKRIVIARGEAAPDAFTILETRISGLEASQRMQQAVADALTGTRKFAVLDRNNDRVLAKELDLALSGASPVSEAARLGNTLVTDFILVGRLESLGFATRSRKMRTSDRTLVSGSGAIRYAYQLIEVATSQVFFSDTVSVSIRHQDLPPASRDSAEAISTALLNRAASAVVGKLTQQIYPIVLIARSGDQVILSEGGKSLAVGSRWRVYERGEKLFDPYTKEFSGYAERPFGTLQVTRIAPKQSYAVMLSGGDRLPDPIPARTYVLRGEIPVQKSTPKSNTPAVDDRDDDNW</sequence>
<reference evidence="3 4" key="1">
    <citation type="submission" date="2023-02" db="EMBL/GenBank/DDBJ databases">
        <title>Description and genomic characterization of Microbulbifer bruguierae sp. nov., isolated from the sediment of mangrove plant Bruguiera sexangula.</title>
        <authorList>
            <person name="Long M."/>
        </authorList>
    </citation>
    <scope>NUCLEOTIDE SEQUENCE [LARGE SCALE GENOMIC DNA]</scope>
    <source>
        <strain evidence="3 4">H12</strain>
    </source>
</reference>
<evidence type="ECO:0000313" key="4">
    <source>
        <dbReference type="Proteomes" id="UP001236500"/>
    </source>
</evidence>
<evidence type="ECO:0000256" key="1">
    <source>
        <dbReference type="SAM" id="MobiDB-lite"/>
    </source>
</evidence>
<dbReference type="Pfam" id="PF03783">
    <property type="entry name" value="CsgG"/>
    <property type="match status" value="1"/>
</dbReference>
<proteinExistence type="predicted"/>
<dbReference type="Proteomes" id="UP001236500">
    <property type="component" value="Chromosome"/>
</dbReference>
<organism evidence="3 4">
    <name type="scientific">Microbulbifer bruguierae</name>
    <dbReference type="NCBI Taxonomy" id="3029061"/>
    <lineage>
        <taxon>Bacteria</taxon>
        <taxon>Pseudomonadati</taxon>
        <taxon>Pseudomonadota</taxon>
        <taxon>Gammaproteobacteria</taxon>
        <taxon>Cellvibrionales</taxon>
        <taxon>Microbulbiferaceae</taxon>
        <taxon>Microbulbifer</taxon>
    </lineage>
</organism>
<dbReference type="RefSeq" id="WP_280318607.1">
    <property type="nucleotide sequence ID" value="NZ_CP118605.1"/>
</dbReference>
<dbReference type="EMBL" id="CP118605">
    <property type="protein sequence ID" value="WGL15626.1"/>
    <property type="molecule type" value="Genomic_DNA"/>
</dbReference>
<dbReference type="InterPro" id="IPR005534">
    <property type="entry name" value="Curli_assmbl/transp-comp_CsgG"/>
</dbReference>
<feature type="compositionally biased region" description="Polar residues" evidence="1">
    <location>
        <begin position="402"/>
        <end position="411"/>
    </location>
</feature>
<gene>
    <name evidence="3" type="ORF">PVT68_12695</name>
</gene>
<feature type="signal peptide" evidence="2">
    <location>
        <begin position="1"/>
        <end position="22"/>
    </location>
</feature>
<evidence type="ECO:0000313" key="3">
    <source>
        <dbReference type="EMBL" id="WGL15626.1"/>
    </source>
</evidence>
<dbReference type="Gene3D" id="3.40.50.10610">
    <property type="entry name" value="ABC-type transport auxiliary lipoprotein component"/>
    <property type="match status" value="1"/>
</dbReference>
<name>A0ABY8N9P9_9GAMM</name>
<feature type="chain" id="PRO_5047155855" evidence="2">
    <location>
        <begin position="23"/>
        <end position="421"/>
    </location>
</feature>
<accession>A0ABY8N9P9</accession>
<keyword evidence="4" id="KW-1185">Reference proteome</keyword>
<keyword evidence="2" id="KW-0732">Signal</keyword>